<reference evidence="3" key="1">
    <citation type="submission" date="2016-06" db="EMBL/GenBank/DDBJ databases">
        <authorList>
            <person name="Radolfova-Krizova L."/>
            <person name="Nemec A."/>
        </authorList>
    </citation>
    <scope>NUCLEOTIDE SEQUENCE [LARGE SCALE GENOMIC DNA]</scope>
    <source>
        <strain evidence="3">ANC 4275</strain>
    </source>
</reference>
<keyword evidence="3" id="KW-1185">Reference proteome</keyword>
<sequence>MYDWVKFEGRIEALEIHNGVLNTLGGAGDHLIKSSAILSTVAGSVSLGAQTVFLATQSRLHIQTVVMNIGGKVCVGQFHRALLAANEYVICIAKQIEPNVYELYSVLSPKTGLLHMQVGMGAADKPAYKSMMKGGRVWYAIGFVVIVIVWIIVPNDYSIDNLLLWGGCLFLFYFIFMFIVKNAFNSLRHMNEKSEQVFKMYGFKNPEEIYLLTARHQDDNAKLILESVYEYRNAIDYDPYPEVYIAEQEKNN</sequence>
<comment type="caution">
    <text evidence="2">The sequence shown here is derived from an EMBL/GenBank/DDBJ whole genome shotgun (WGS) entry which is preliminary data.</text>
</comment>
<name>A0A1A7RB48_9GAMM</name>
<dbReference type="AlphaFoldDB" id="A0A1A7RB48"/>
<feature type="transmembrane region" description="Helical" evidence="1">
    <location>
        <begin position="163"/>
        <end position="184"/>
    </location>
</feature>
<accession>A0A1A7RB48</accession>
<dbReference type="RefSeq" id="WP_067763573.1">
    <property type="nucleotide sequence ID" value="NZ_LZDS01000023.1"/>
</dbReference>
<evidence type="ECO:0000256" key="1">
    <source>
        <dbReference type="SAM" id="Phobius"/>
    </source>
</evidence>
<keyword evidence="1" id="KW-0812">Transmembrane</keyword>
<gene>
    <name evidence="2" type="ORF">A9J31_03420</name>
</gene>
<dbReference type="InterPro" id="IPR048130">
    <property type="entry name" value="T6SS_ExIF-like"/>
</dbReference>
<protein>
    <submittedName>
        <fullName evidence="2">Uncharacterized protein</fullName>
    </submittedName>
</protein>
<proteinExistence type="predicted"/>
<keyword evidence="1" id="KW-1133">Transmembrane helix</keyword>
<feature type="transmembrane region" description="Helical" evidence="1">
    <location>
        <begin position="137"/>
        <end position="157"/>
    </location>
</feature>
<dbReference type="STRING" id="1443941.A9J31_03420"/>
<dbReference type="Proteomes" id="UP000185753">
    <property type="component" value="Unassembled WGS sequence"/>
</dbReference>
<dbReference type="NCBIfam" id="NF041560">
    <property type="entry name" value="T6SS_Burk_ExIF"/>
    <property type="match status" value="1"/>
</dbReference>
<dbReference type="OrthoDB" id="6705527at2"/>
<organism evidence="2 3">
    <name type="scientific">Acinetobacter gandensis</name>
    <dbReference type="NCBI Taxonomy" id="1443941"/>
    <lineage>
        <taxon>Bacteria</taxon>
        <taxon>Pseudomonadati</taxon>
        <taxon>Pseudomonadota</taxon>
        <taxon>Gammaproteobacteria</taxon>
        <taxon>Moraxellales</taxon>
        <taxon>Moraxellaceae</taxon>
        <taxon>Acinetobacter</taxon>
    </lineage>
</organism>
<evidence type="ECO:0000313" key="3">
    <source>
        <dbReference type="Proteomes" id="UP000185753"/>
    </source>
</evidence>
<dbReference type="EMBL" id="LZDS01000023">
    <property type="protein sequence ID" value="OBX28683.1"/>
    <property type="molecule type" value="Genomic_DNA"/>
</dbReference>
<evidence type="ECO:0000313" key="2">
    <source>
        <dbReference type="EMBL" id="OBX28683.1"/>
    </source>
</evidence>
<keyword evidence="1" id="KW-0472">Membrane</keyword>